<proteinExistence type="predicted"/>
<sequence length="164" mass="18833">MNLEKVCTMRCPRSIQRVGRLGTMQRSFRNGRTLSPLRRSSSTSQLWRKLTHASALTLLYVRVVPHFQRMTQGRRGVLECPVHLVITFTGVFTFEAQEPIMRIAHACMFSVFLRMHVCVCFCYPVVIRGGDAACGLYSEWPSVSSFSHYPLKLAREFFLNVGWL</sequence>
<accession>A0A914ZWK3</accession>
<dbReference type="WBParaSite" id="PgE003_g005_t01">
    <property type="protein sequence ID" value="PgE003_g005_t01"/>
    <property type="gene ID" value="PgE003_g005"/>
</dbReference>
<organism evidence="1 2">
    <name type="scientific">Parascaris univalens</name>
    <name type="common">Nematode worm</name>
    <dbReference type="NCBI Taxonomy" id="6257"/>
    <lineage>
        <taxon>Eukaryota</taxon>
        <taxon>Metazoa</taxon>
        <taxon>Ecdysozoa</taxon>
        <taxon>Nematoda</taxon>
        <taxon>Chromadorea</taxon>
        <taxon>Rhabditida</taxon>
        <taxon>Spirurina</taxon>
        <taxon>Ascaridomorpha</taxon>
        <taxon>Ascaridoidea</taxon>
        <taxon>Ascarididae</taxon>
        <taxon>Parascaris</taxon>
    </lineage>
</organism>
<evidence type="ECO:0000313" key="2">
    <source>
        <dbReference type="WBParaSite" id="PgE003_g005_t01"/>
    </source>
</evidence>
<keyword evidence="1" id="KW-1185">Reference proteome</keyword>
<protein>
    <submittedName>
        <fullName evidence="2">Uncharacterized protein</fullName>
    </submittedName>
</protein>
<name>A0A914ZWK3_PARUN</name>
<reference evidence="2" key="1">
    <citation type="submission" date="2022-11" db="UniProtKB">
        <authorList>
            <consortium name="WormBaseParasite"/>
        </authorList>
    </citation>
    <scope>IDENTIFICATION</scope>
</reference>
<dbReference type="AlphaFoldDB" id="A0A914ZWK3"/>
<dbReference type="Proteomes" id="UP000887569">
    <property type="component" value="Unplaced"/>
</dbReference>
<evidence type="ECO:0000313" key="1">
    <source>
        <dbReference type="Proteomes" id="UP000887569"/>
    </source>
</evidence>